<name>A0A644XN94_9ZZZZ</name>
<dbReference type="PANTHER" id="PTHR24045">
    <property type="match status" value="1"/>
</dbReference>
<gene>
    <name evidence="5" type="ORF">SDC9_64047</name>
</gene>
<keyword evidence="2 5" id="KW-0808">Transferase</keyword>
<sequence length="318" mass="37758">MKSYMSPYEIDLVYLWVDGSDPEWLAKKREYLENKTGLNIEATSKARIADNDELRYSLRSAEKYAPWIRKVFIVTDEQKPKWLNLKNEKVEIIDIRALIPPEALPCYNSVIIEHFLYKIPGLSEHFLYANDDMFFNAEIGPEFFFNSEGMPIVRLQRAFLGKWMSRIRGLFNIPTNIYRKTIDRAAGLIKEKFGKYYSGTPHHNIDSYLKTDYRNVVEKDFRNEILSTLINHLRSEHDIQRIVYLYYALVKKRGVLRYVSRKESCRIRLQKPDFMDYIMSYNPVLFCLNDTHRATDKDRERVKPFLEALFPEKSGYEL</sequence>
<dbReference type="InterPro" id="IPR047141">
    <property type="entry name" value="Stealth"/>
</dbReference>
<dbReference type="InterPro" id="IPR031358">
    <property type="entry name" value="Stealth_CR1"/>
</dbReference>
<feature type="domain" description="Stealth protein CR1 conserved region 1" evidence="4">
    <location>
        <begin position="10"/>
        <end position="35"/>
    </location>
</feature>
<dbReference type="Pfam" id="PF11380">
    <property type="entry name" value="Stealth_CR2"/>
    <property type="match status" value="1"/>
</dbReference>
<evidence type="ECO:0000259" key="3">
    <source>
        <dbReference type="Pfam" id="PF11380"/>
    </source>
</evidence>
<comment type="caution">
    <text evidence="5">The sequence shown here is derived from an EMBL/GenBank/DDBJ whole genome shotgun (WGS) entry which is preliminary data.</text>
</comment>
<accession>A0A644XN94</accession>
<reference evidence="5" key="1">
    <citation type="submission" date="2019-08" db="EMBL/GenBank/DDBJ databases">
        <authorList>
            <person name="Kucharzyk K."/>
            <person name="Murdoch R.W."/>
            <person name="Higgins S."/>
            <person name="Loffler F."/>
        </authorList>
    </citation>
    <scope>NUCLEOTIDE SEQUENCE</scope>
</reference>
<dbReference type="EC" id="2.7.-.-" evidence="5"/>
<evidence type="ECO:0000256" key="1">
    <source>
        <dbReference type="ARBA" id="ARBA00007583"/>
    </source>
</evidence>
<evidence type="ECO:0000256" key="2">
    <source>
        <dbReference type="ARBA" id="ARBA00022679"/>
    </source>
</evidence>
<proteinExistence type="inferred from homology"/>
<dbReference type="AlphaFoldDB" id="A0A644XN94"/>
<dbReference type="Pfam" id="PF17101">
    <property type="entry name" value="Stealth_CR1"/>
    <property type="match status" value="1"/>
</dbReference>
<dbReference type="InterPro" id="IPR021520">
    <property type="entry name" value="Stealth_CR2"/>
</dbReference>
<evidence type="ECO:0000313" key="5">
    <source>
        <dbReference type="EMBL" id="MPM17650.1"/>
    </source>
</evidence>
<comment type="similarity">
    <text evidence="1">Belongs to the stealth family.</text>
</comment>
<evidence type="ECO:0000259" key="4">
    <source>
        <dbReference type="Pfam" id="PF17101"/>
    </source>
</evidence>
<dbReference type="PANTHER" id="PTHR24045:SF0">
    <property type="entry name" value="N-ACETYLGLUCOSAMINE-1-PHOSPHOTRANSFERASE SUBUNITS ALPHA_BETA"/>
    <property type="match status" value="1"/>
</dbReference>
<dbReference type="EMBL" id="VSSQ01002836">
    <property type="protein sequence ID" value="MPM17650.1"/>
    <property type="molecule type" value="Genomic_DNA"/>
</dbReference>
<dbReference type="GO" id="GO:0016772">
    <property type="term" value="F:transferase activity, transferring phosphorus-containing groups"/>
    <property type="evidence" value="ECO:0007669"/>
    <property type="project" value="InterPro"/>
</dbReference>
<feature type="domain" description="Stealth protein CR2 conserved region 2" evidence="3">
    <location>
        <begin position="47"/>
        <end position="150"/>
    </location>
</feature>
<protein>
    <submittedName>
        <fullName evidence="5">Capsular polysaccharide phosphotransferase cps12A</fullName>
        <ecNumber evidence="5">2.7.-.-</ecNumber>
    </submittedName>
</protein>
<organism evidence="5">
    <name type="scientific">bioreactor metagenome</name>
    <dbReference type="NCBI Taxonomy" id="1076179"/>
    <lineage>
        <taxon>unclassified sequences</taxon>
        <taxon>metagenomes</taxon>
        <taxon>ecological metagenomes</taxon>
    </lineage>
</organism>